<keyword evidence="2" id="KW-0812">Transmembrane</keyword>
<reference evidence="3 4" key="2">
    <citation type="submission" date="2018-11" db="EMBL/GenBank/DDBJ databases">
        <authorList>
            <consortium name="Pathogen Informatics"/>
        </authorList>
    </citation>
    <scope>NUCLEOTIDE SEQUENCE [LARGE SCALE GENOMIC DNA]</scope>
</reference>
<feature type="region of interest" description="Disordered" evidence="1">
    <location>
        <begin position="66"/>
        <end position="98"/>
    </location>
</feature>
<evidence type="ECO:0000313" key="5">
    <source>
        <dbReference type="WBParaSite" id="SBAD_0001139201-mRNA-1"/>
    </source>
</evidence>
<keyword evidence="4" id="KW-1185">Reference proteome</keyword>
<proteinExistence type="predicted"/>
<dbReference type="Proteomes" id="UP000270296">
    <property type="component" value="Unassembled WGS sequence"/>
</dbReference>
<name>A0A183J568_9BILA</name>
<organism evidence="5">
    <name type="scientific">Soboliphyme baturini</name>
    <dbReference type="NCBI Taxonomy" id="241478"/>
    <lineage>
        <taxon>Eukaryota</taxon>
        <taxon>Metazoa</taxon>
        <taxon>Ecdysozoa</taxon>
        <taxon>Nematoda</taxon>
        <taxon>Enoplea</taxon>
        <taxon>Dorylaimia</taxon>
        <taxon>Dioctophymatida</taxon>
        <taxon>Dioctophymatoidea</taxon>
        <taxon>Soboliphymatidae</taxon>
        <taxon>Soboliphyme</taxon>
    </lineage>
</organism>
<reference evidence="5" key="1">
    <citation type="submission" date="2016-06" db="UniProtKB">
        <authorList>
            <consortium name="WormBaseParasite"/>
        </authorList>
    </citation>
    <scope>IDENTIFICATION</scope>
</reference>
<evidence type="ECO:0000256" key="1">
    <source>
        <dbReference type="SAM" id="MobiDB-lite"/>
    </source>
</evidence>
<dbReference type="AlphaFoldDB" id="A0A183J568"/>
<accession>A0A183J568</accession>
<gene>
    <name evidence="3" type="ORF">SBAD_LOCUS11016</name>
</gene>
<evidence type="ECO:0000256" key="2">
    <source>
        <dbReference type="SAM" id="Phobius"/>
    </source>
</evidence>
<dbReference type="EMBL" id="UZAM01014934">
    <property type="protein sequence ID" value="VDP36452.1"/>
    <property type="molecule type" value="Genomic_DNA"/>
</dbReference>
<keyword evidence="2" id="KW-1133">Transmembrane helix</keyword>
<dbReference type="WBParaSite" id="SBAD_0001139201-mRNA-1">
    <property type="protein sequence ID" value="SBAD_0001139201-mRNA-1"/>
    <property type="gene ID" value="SBAD_0001139201"/>
</dbReference>
<sequence length="98" mass="10306">SVKATALPTCNRSGQTTGEHRVVVVVVVVSAYFLGICVFRLVSWSLVGHFVNRGSRVATASSVAASAAAGYPTGKDEIDCPPNRTNTKERPSDVGPFL</sequence>
<evidence type="ECO:0000313" key="4">
    <source>
        <dbReference type="Proteomes" id="UP000270296"/>
    </source>
</evidence>
<feature type="transmembrane region" description="Helical" evidence="2">
    <location>
        <begin position="22"/>
        <end position="47"/>
    </location>
</feature>
<keyword evidence="2" id="KW-0472">Membrane</keyword>
<protein>
    <submittedName>
        <fullName evidence="5">Transmembrane protein</fullName>
    </submittedName>
</protein>
<evidence type="ECO:0000313" key="3">
    <source>
        <dbReference type="EMBL" id="VDP36452.1"/>
    </source>
</evidence>